<dbReference type="Pfam" id="PF00856">
    <property type="entry name" value="SET"/>
    <property type="match status" value="1"/>
</dbReference>
<dbReference type="SUPFAM" id="SSF82199">
    <property type="entry name" value="SET domain"/>
    <property type="match status" value="1"/>
</dbReference>
<dbReference type="PROSITE" id="PS50280">
    <property type="entry name" value="SET"/>
    <property type="match status" value="1"/>
</dbReference>
<dbReference type="AlphaFoldDB" id="A0A177ADV0"/>
<evidence type="ECO:0000259" key="2">
    <source>
        <dbReference type="PROSITE" id="PS50280"/>
    </source>
</evidence>
<dbReference type="VEuPathDB" id="FungiDB:GMDG_03941"/>
<dbReference type="InterPro" id="IPR001214">
    <property type="entry name" value="SET_dom"/>
</dbReference>
<dbReference type="Gene3D" id="3.90.1410.10">
    <property type="entry name" value="set domain protein methyltransferase, domain 1"/>
    <property type="match status" value="1"/>
</dbReference>
<reference evidence="3" key="1">
    <citation type="submission" date="2016-03" db="EMBL/GenBank/DDBJ databases">
        <title>Updated assembly of Pseudogymnoascus destructans, the fungus causing white-nose syndrome of bats.</title>
        <authorList>
            <person name="Palmer J.M."/>
            <person name="Drees K.P."/>
            <person name="Foster J.T."/>
            <person name="Lindner D.L."/>
        </authorList>
    </citation>
    <scope>NUCLEOTIDE SEQUENCE [LARGE SCALE GENOMIC DNA]</scope>
    <source>
        <strain evidence="3">20631-21</strain>
    </source>
</reference>
<dbReference type="PANTHER" id="PTHR13271">
    <property type="entry name" value="UNCHARACTERIZED PUTATIVE METHYLTRANSFERASE"/>
    <property type="match status" value="1"/>
</dbReference>
<feature type="domain" description="SET" evidence="2">
    <location>
        <begin position="18"/>
        <end position="261"/>
    </location>
</feature>
<organism evidence="3">
    <name type="scientific">Pseudogymnoascus destructans</name>
    <dbReference type="NCBI Taxonomy" id="655981"/>
    <lineage>
        <taxon>Eukaryota</taxon>
        <taxon>Fungi</taxon>
        <taxon>Dikarya</taxon>
        <taxon>Ascomycota</taxon>
        <taxon>Pezizomycotina</taxon>
        <taxon>Leotiomycetes</taxon>
        <taxon>Thelebolales</taxon>
        <taxon>Thelebolaceae</taxon>
        <taxon>Pseudogymnoascus</taxon>
    </lineage>
</organism>
<dbReference type="InterPro" id="IPR046341">
    <property type="entry name" value="SET_dom_sf"/>
</dbReference>
<dbReference type="GeneID" id="36286271"/>
<sequence>MRPPALPVSSLRTWAKFNGIEFEDISVEKNKEYGGYGVVSTTKIDSAPEQEGNLTVLNVPKDLILSAETIAEHAKVDKHFGQILEAVGGSTLRGDVMLFLLMQVTRASSDPSIKFSVRGPWTEYVKMLPEYISLPTAWHDDQINLLNGTSLEKAVAAKVSALVREFETLRENTTEIPWCHNAWWETEHLEFKDWILIDSWYRSRSLELPLSGEAMVPFLDMANHSANANSHYQQGIDDEVLLQVKPGQHIEKGEELTIDYGSAKSAAEMLFSYGFIDDLSSVHSLVLHISPSPDDPLGKAKVMIYGKPPTLHISATDDSLELTCPFIYLMCVHGDDGLDFKVLLENDGTYGQMRAFWKTTDITDSINSFKDIVTADPLADVFLLRAKVLLRYIVDEQLERLSESEHTANELDPNHKSLSVSDKGIPEAASKLRVIEAGLLSKSLELLEAEINTLSSSPIVREYLGSSEAQDAPAAGDNDESEDFS</sequence>
<dbReference type="CDD" id="cd10527">
    <property type="entry name" value="SET_LSMT"/>
    <property type="match status" value="1"/>
</dbReference>
<dbReference type="eggNOG" id="KOG1337">
    <property type="taxonomic scope" value="Eukaryota"/>
</dbReference>
<dbReference type="InterPro" id="IPR050600">
    <property type="entry name" value="SETD3_SETD6_MTase"/>
</dbReference>
<accession>A0A177ADV0</accession>
<evidence type="ECO:0000256" key="1">
    <source>
        <dbReference type="SAM" id="MobiDB-lite"/>
    </source>
</evidence>
<dbReference type="OrthoDB" id="441812at2759"/>
<protein>
    <recommendedName>
        <fullName evidence="2">SET domain-containing protein</fullName>
    </recommendedName>
</protein>
<name>A0A177ADV0_9PEZI</name>
<feature type="region of interest" description="Disordered" evidence="1">
    <location>
        <begin position="465"/>
        <end position="485"/>
    </location>
</feature>
<dbReference type="EMBL" id="KV441392">
    <property type="protein sequence ID" value="OAF60285.2"/>
    <property type="molecule type" value="Genomic_DNA"/>
</dbReference>
<dbReference type="RefSeq" id="XP_024325567.1">
    <property type="nucleotide sequence ID" value="XM_024466842.1"/>
</dbReference>
<dbReference type="PANTHER" id="PTHR13271:SF76">
    <property type="entry name" value="SET DOMAIN-CONTAINING PROTEIN 8"/>
    <property type="match status" value="1"/>
</dbReference>
<gene>
    <name evidence="3" type="ORF">VC83_03194</name>
</gene>
<evidence type="ECO:0000313" key="3">
    <source>
        <dbReference type="EMBL" id="OAF60285.2"/>
    </source>
</evidence>
<dbReference type="GO" id="GO:0005634">
    <property type="term" value="C:nucleus"/>
    <property type="evidence" value="ECO:0007669"/>
    <property type="project" value="TreeGrafter"/>
</dbReference>
<dbReference type="Proteomes" id="UP000077154">
    <property type="component" value="Unassembled WGS sequence"/>
</dbReference>
<dbReference type="GO" id="GO:0016279">
    <property type="term" value="F:protein-lysine N-methyltransferase activity"/>
    <property type="evidence" value="ECO:0007669"/>
    <property type="project" value="TreeGrafter"/>
</dbReference>
<proteinExistence type="predicted"/>